<accession>A0A1D2VSD3</accession>
<protein>
    <recommendedName>
        <fullName evidence="1">N(6)-L-threonylcarbamoyladenine synthase</fullName>
        <ecNumber evidence="1">2.3.1.234</ecNumber>
    </recommendedName>
</protein>
<dbReference type="GO" id="GO:0008233">
    <property type="term" value="F:peptidase activity"/>
    <property type="evidence" value="ECO:0007669"/>
    <property type="project" value="UniProtKB-KW"/>
</dbReference>
<dbReference type="OrthoDB" id="10259622at2759"/>
<evidence type="ECO:0000256" key="1">
    <source>
        <dbReference type="ARBA" id="ARBA00012156"/>
    </source>
</evidence>
<dbReference type="InterPro" id="IPR017861">
    <property type="entry name" value="KAE1/TsaD"/>
</dbReference>
<keyword evidence="4 7" id="KW-0479">Metal-binding</keyword>
<organism evidence="9 10">
    <name type="scientific">Ascoidea rubescens DSM 1968</name>
    <dbReference type="NCBI Taxonomy" id="1344418"/>
    <lineage>
        <taxon>Eukaryota</taxon>
        <taxon>Fungi</taxon>
        <taxon>Dikarya</taxon>
        <taxon>Ascomycota</taxon>
        <taxon>Saccharomycotina</taxon>
        <taxon>Saccharomycetes</taxon>
        <taxon>Ascoideaceae</taxon>
        <taxon>Ascoidea</taxon>
    </lineage>
</organism>
<dbReference type="InParanoid" id="A0A1D2VSD3"/>
<dbReference type="GO" id="GO:0046872">
    <property type="term" value="F:metal ion binding"/>
    <property type="evidence" value="ECO:0007669"/>
    <property type="project" value="UniProtKB-KW"/>
</dbReference>
<dbReference type="PANTHER" id="PTHR11735:SF6">
    <property type="entry name" value="TRNA N6-ADENOSINE THREONYLCARBAMOYLTRANSFERASE, MITOCHONDRIAL"/>
    <property type="match status" value="1"/>
</dbReference>
<dbReference type="FunCoup" id="A0A1D2VSD3">
    <property type="interactions" value="408"/>
</dbReference>
<dbReference type="AlphaFoldDB" id="A0A1D2VSD3"/>
<dbReference type="Proteomes" id="UP000095038">
    <property type="component" value="Unassembled WGS sequence"/>
</dbReference>
<evidence type="ECO:0000256" key="2">
    <source>
        <dbReference type="ARBA" id="ARBA00022679"/>
    </source>
</evidence>
<dbReference type="GO" id="GO:0072670">
    <property type="term" value="P:mitochondrial tRNA threonylcarbamoyladenosine modification"/>
    <property type="evidence" value="ECO:0007669"/>
    <property type="project" value="TreeGrafter"/>
</dbReference>
<reference evidence="10" key="1">
    <citation type="submission" date="2016-05" db="EMBL/GenBank/DDBJ databases">
        <title>Comparative genomics of biotechnologically important yeasts.</title>
        <authorList>
            <consortium name="DOE Joint Genome Institute"/>
            <person name="Riley R."/>
            <person name="Haridas S."/>
            <person name="Wolfe K.H."/>
            <person name="Lopes M.R."/>
            <person name="Hittinger C.T."/>
            <person name="Goker M."/>
            <person name="Salamov A."/>
            <person name="Wisecaver J."/>
            <person name="Long T.M."/>
            <person name="Aerts A.L."/>
            <person name="Barry K."/>
            <person name="Choi C."/>
            <person name="Clum A."/>
            <person name="Coughlan A.Y."/>
            <person name="Deshpande S."/>
            <person name="Douglass A.P."/>
            <person name="Hanson S.J."/>
            <person name="Klenk H.-P."/>
            <person name="Labutti K."/>
            <person name="Lapidus A."/>
            <person name="Lindquist E."/>
            <person name="Lipzen A."/>
            <person name="Meier-Kolthoff J.P."/>
            <person name="Ohm R.A."/>
            <person name="Otillar R.P."/>
            <person name="Pangilinan J."/>
            <person name="Peng Y."/>
            <person name="Rokas A."/>
            <person name="Rosa C.A."/>
            <person name="Scheuner C."/>
            <person name="Sibirny A.A."/>
            <person name="Slot J.C."/>
            <person name="Stielow J.B."/>
            <person name="Sun H."/>
            <person name="Kurtzman C.P."/>
            <person name="Blackwell M."/>
            <person name="Grigoriev I.V."/>
            <person name="Jeffries T.W."/>
        </authorList>
    </citation>
    <scope>NUCLEOTIDE SEQUENCE [LARGE SCALE GENOMIC DNA]</scope>
    <source>
        <strain evidence="10">DSM 1968</strain>
    </source>
</reference>
<dbReference type="EMBL" id="KV454475">
    <property type="protein sequence ID" value="ODV64510.1"/>
    <property type="molecule type" value="Genomic_DNA"/>
</dbReference>
<name>A0A1D2VSD3_9ASCO</name>
<proteinExistence type="inferred from homology"/>
<dbReference type="GO" id="GO:0005739">
    <property type="term" value="C:mitochondrion"/>
    <property type="evidence" value="ECO:0007669"/>
    <property type="project" value="UniProtKB-SubCell"/>
</dbReference>
<keyword evidence="9" id="KW-0378">Hydrolase</keyword>
<dbReference type="HAMAP" id="MF_01445">
    <property type="entry name" value="TsaD"/>
    <property type="match status" value="1"/>
</dbReference>
<comment type="function">
    <text evidence="7">Required for the formation of a threonylcarbamoyl group on adenosine at position 37 (t(6)A37) in mitochondrial tRNAs that read codons beginning with adenine. Probably involved in the transfer of the threonylcarbamoyl moiety of threonylcarbamoyl-AMP (TC-AMP) to the N6 group of A37. Involved in mitochondrial genome maintenance.</text>
</comment>
<keyword evidence="9" id="KW-0645">Protease</keyword>
<dbReference type="GO" id="GO:0061711">
    <property type="term" value="F:tRNA N(6)-L-threonylcarbamoyladenine synthase activity"/>
    <property type="evidence" value="ECO:0007669"/>
    <property type="project" value="UniProtKB-EC"/>
</dbReference>
<dbReference type="NCBIfam" id="TIGR00329">
    <property type="entry name" value="gcp_kae1"/>
    <property type="match status" value="1"/>
</dbReference>
<keyword evidence="3 7" id="KW-0819">tRNA processing</keyword>
<keyword evidence="2 7" id="KW-0808">Transferase</keyword>
<dbReference type="EC" id="2.3.1.234" evidence="1"/>
<dbReference type="InterPro" id="IPR043129">
    <property type="entry name" value="ATPase_NBD"/>
</dbReference>
<evidence type="ECO:0000259" key="8">
    <source>
        <dbReference type="Pfam" id="PF00814"/>
    </source>
</evidence>
<evidence type="ECO:0000313" key="9">
    <source>
        <dbReference type="EMBL" id="ODV64510.1"/>
    </source>
</evidence>
<comment type="similarity">
    <text evidence="7">Belongs to the KAE1 / TsaD family.</text>
</comment>
<keyword evidence="10" id="KW-1185">Reference proteome</keyword>
<keyword evidence="5 7" id="KW-0012">Acyltransferase</keyword>
<dbReference type="SUPFAM" id="SSF53067">
    <property type="entry name" value="Actin-like ATPase domain"/>
    <property type="match status" value="2"/>
</dbReference>
<dbReference type="GO" id="GO:0006508">
    <property type="term" value="P:proteolysis"/>
    <property type="evidence" value="ECO:0007669"/>
    <property type="project" value="UniProtKB-KW"/>
</dbReference>
<dbReference type="PROSITE" id="PS01016">
    <property type="entry name" value="GLYCOPROTEASE"/>
    <property type="match status" value="1"/>
</dbReference>
<evidence type="ECO:0000313" key="10">
    <source>
        <dbReference type="Proteomes" id="UP000095038"/>
    </source>
</evidence>
<dbReference type="STRING" id="1344418.A0A1D2VSD3"/>
<keyword evidence="7" id="KW-0496">Mitochondrion</keyword>
<gene>
    <name evidence="7" type="primary">QRI7</name>
    <name evidence="9" type="ORF">ASCRUDRAFT_54180</name>
</gene>
<comment type="catalytic activity">
    <reaction evidence="6 7">
        <text>L-threonylcarbamoyladenylate + adenosine(37) in tRNA = N(6)-L-threonylcarbamoyladenosine(37) in tRNA + AMP + H(+)</text>
        <dbReference type="Rhea" id="RHEA:37059"/>
        <dbReference type="Rhea" id="RHEA-COMP:10162"/>
        <dbReference type="Rhea" id="RHEA-COMP:10163"/>
        <dbReference type="ChEBI" id="CHEBI:15378"/>
        <dbReference type="ChEBI" id="CHEBI:73682"/>
        <dbReference type="ChEBI" id="CHEBI:74411"/>
        <dbReference type="ChEBI" id="CHEBI:74418"/>
        <dbReference type="ChEBI" id="CHEBI:456215"/>
        <dbReference type="EC" id="2.3.1.234"/>
    </reaction>
</comment>
<dbReference type="PANTHER" id="PTHR11735">
    <property type="entry name" value="TRNA N6-ADENOSINE THREONYLCARBAMOYLTRANSFERASE"/>
    <property type="match status" value="1"/>
</dbReference>
<dbReference type="Pfam" id="PF00814">
    <property type="entry name" value="TsaD"/>
    <property type="match status" value="1"/>
</dbReference>
<dbReference type="InterPro" id="IPR000905">
    <property type="entry name" value="Gcp-like_dom"/>
</dbReference>
<evidence type="ECO:0000256" key="4">
    <source>
        <dbReference type="ARBA" id="ARBA00022723"/>
    </source>
</evidence>
<comment type="subcellular location">
    <subcellularLocation>
        <location evidence="7">Mitochondrion</location>
    </subcellularLocation>
</comment>
<comment type="cofactor">
    <cofactor evidence="7">
        <name>a divalent metal cation</name>
        <dbReference type="ChEBI" id="CHEBI:60240"/>
    </cofactor>
    <text evidence="7">Binds 1 divalent metal cation per subunit.</text>
</comment>
<dbReference type="InterPro" id="IPR017860">
    <property type="entry name" value="Peptidase_M22_CS"/>
</dbReference>
<dbReference type="PRINTS" id="PR00789">
    <property type="entry name" value="OSIALOPTASE"/>
</dbReference>
<dbReference type="InterPro" id="IPR022450">
    <property type="entry name" value="TsaD"/>
</dbReference>
<comment type="subunit">
    <text evidence="7">Homodimer.</text>
</comment>
<evidence type="ECO:0000256" key="7">
    <source>
        <dbReference type="HAMAP-Rule" id="MF_03179"/>
    </source>
</evidence>
<dbReference type="RefSeq" id="XP_020050817.1">
    <property type="nucleotide sequence ID" value="XM_020191141.1"/>
</dbReference>
<dbReference type="GeneID" id="30964777"/>
<evidence type="ECO:0000256" key="5">
    <source>
        <dbReference type="ARBA" id="ARBA00023315"/>
    </source>
</evidence>
<sequence>MIRNNSPRFNTKLINNKFVKFFFIRFYKVLAIESSCDDACVALLDRFDPSKPPLIVDQIRSSLNSIPDGGIVPTKAHIYHHMNLAGVISKMSLKYDLPSNPPDLICVTRGPGLPGSLSIGLEVAKGLSIAWNKPLIGVHHMLGHLLIPRLSTNAQLPTYPFVSLLVSGGHTLLVLSKDILNHEILATSQDISVGDSLDKCARVLGITGIMFAKELEKYINEKPIEPKLMDTKIMTFPHPFSNSNDRVNLAALAFGSFEATLRKQLHDLYNIEDLGMIKQTLDDDTRRKIAYEVQSSIFNYLLDRIEVVLQVNKDKIKDCNDFVVSGGVSANLFLRNLVKERLSTEEPKSITISKFHFADPALCTDNAVMIGWAGIELYENSCFKQTNLTMVPIHKWPLNEIQEFYGQ</sequence>
<dbReference type="Gene3D" id="3.30.420.40">
    <property type="match status" value="3"/>
</dbReference>
<evidence type="ECO:0000256" key="6">
    <source>
        <dbReference type="ARBA" id="ARBA00048117"/>
    </source>
</evidence>
<feature type="domain" description="Gcp-like" evidence="8">
    <location>
        <begin position="67"/>
        <end position="372"/>
    </location>
</feature>
<evidence type="ECO:0000256" key="3">
    <source>
        <dbReference type="ARBA" id="ARBA00022694"/>
    </source>
</evidence>